<keyword evidence="5" id="KW-1185">Reference proteome</keyword>
<dbReference type="InterPro" id="IPR020904">
    <property type="entry name" value="Sc_DH/Rdtase_CS"/>
</dbReference>
<dbReference type="Pfam" id="PF13561">
    <property type="entry name" value="adh_short_C2"/>
    <property type="match status" value="1"/>
</dbReference>
<protein>
    <submittedName>
        <fullName evidence="4">NAD(P)-dependent dehydrogenase (Short-subunit alcohol dehydrogenase family)</fullName>
    </submittedName>
</protein>
<name>A0ABS4GWA5_9BACL</name>
<accession>A0ABS4GWA5</accession>
<dbReference type="RefSeq" id="WP_209812544.1">
    <property type="nucleotide sequence ID" value="NZ_JAGGKT010000023.1"/>
</dbReference>
<dbReference type="SMART" id="SM00822">
    <property type="entry name" value="PKS_KR"/>
    <property type="match status" value="1"/>
</dbReference>
<dbReference type="SUPFAM" id="SSF51735">
    <property type="entry name" value="NAD(P)-binding Rossmann-fold domains"/>
    <property type="match status" value="1"/>
</dbReference>
<reference evidence="4 5" key="1">
    <citation type="submission" date="2021-03" db="EMBL/GenBank/DDBJ databases">
        <title>Genomic Encyclopedia of Type Strains, Phase IV (KMG-IV): sequencing the most valuable type-strain genomes for metagenomic binning, comparative biology and taxonomic classification.</title>
        <authorList>
            <person name="Goeker M."/>
        </authorList>
    </citation>
    <scope>NUCLEOTIDE SEQUENCE [LARGE SCALE GENOMIC DNA]</scope>
    <source>
        <strain evidence="4 5">DSM 24738</strain>
    </source>
</reference>
<proteinExistence type="inferred from homology"/>
<dbReference type="PANTHER" id="PTHR42760">
    <property type="entry name" value="SHORT-CHAIN DEHYDROGENASES/REDUCTASES FAMILY MEMBER"/>
    <property type="match status" value="1"/>
</dbReference>
<dbReference type="NCBIfam" id="NF005559">
    <property type="entry name" value="PRK07231.1"/>
    <property type="match status" value="1"/>
</dbReference>
<dbReference type="InterPro" id="IPR057326">
    <property type="entry name" value="KR_dom"/>
</dbReference>
<evidence type="ECO:0000256" key="1">
    <source>
        <dbReference type="ARBA" id="ARBA00006484"/>
    </source>
</evidence>
<dbReference type="PANTHER" id="PTHR42760:SF115">
    <property type="entry name" value="3-OXOACYL-[ACYL-CARRIER-PROTEIN] REDUCTASE FABG"/>
    <property type="match status" value="1"/>
</dbReference>
<dbReference type="EMBL" id="JAGGKT010000023">
    <property type="protein sequence ID" value="MBP1934554.1"/>
    <property type="molecule type" value="Genomic_DNA"/>
</dbReference>
<keyword evidence="2" id="KW-0560">Oxidoreductase</keyword>
<comment type="similarity">
    <text evidence="1">Belongs to the short-chain dehydrogenases/reductases (SDR) family.</text>
</comment>
<evidence type="ECO:0000313" key="5">
    <source>
        <dbReference type="Proteomes" id="UP001519343"/>
    </source>
</evidence>
<dbReference type="InterPro" id="IPR002347">
    <property type="entry name" value="SDR_fam"/>
</dbReference>
<organism evidence="4 5">
    <name type="scientific">Ammoniphilus resinae</name>
    <dbReference type="NCBI Taxonomy" id="861532"/>
    <lineage>
        <taxon>Bacteria</taxon>
        <taxon>Bacillati</taxon>
        <taxon>Bacillota</taxon>
        <taxon>Bacilli</taxon>
        <taxon>Bacillales</taxon>
        <taxon>Paenibacillaceae</taxon>
        <taxon>Aneurinibacillus group</taxon>
        <taxon>Ammoniphilus</taxon>
    </lineage>
</organism>
<dbReference type="PRINTS" id="PR00081">
    <property type="entry name" value="GDHRDH"/>
</dbReference>
<evidence type="ECO:0000256" key="2">
    <source>
        <dbReference type="ARBA" id="ARBA00023002"/>
    </source>
</evidence>
<evidence type="ECO:0000259" key="3">
    <source>
        <dbReference type="SMART" id="SM00822"/>
    </source>
</evidence>
<gene>
    <name evidence="4" type="ORF">J2Z37_004574</name>
</gene>
<evidence type="ECO:0000313" key="4">
    <source>
        <dbReference type="EMBL" id="MBP1934554.1"/>
    </source>
</evidence>
<comment type="caution">
    <text evidence="4">The sequence shown here is derived from an EMBL/GenBank/DDBJ whole genome shotgun (WGS) entry which is preliminary data.</text>
</comment>
<sequence>MDDLFSVAGKTALVTGGARGLGFTYAKALASRGAKVIICDLDEHAVAAAVAELTSYGEIKGYKANVAIEQEVIALVDKVSNELGQLDILINNAGVVQRVTTEDMTLQEWNRVMDVNLTGTFLCCKHFGVMMKRKGKGKIINVSSIAGRMGLDLRLAYCTSKAAIEHLTRTLAAEWGPDHVNINAIGPGYIKTAMNEDTRADPVRYQKMLNQLPWGRFGEPEELVGVLLFLASPASDYVTGQTIFVDGGLLTQ</sequence>
<dbReference type="NCBIfam" id="NF009466">
    <property type="entry name" value="PRK12826.1-2"/>
    <property type="match status" value="1"/>
</dbReference>
<dbReference type="InterPro" id="IPR036291">
    <property type="entry name" value="NAD(P)-bd_dom_sf"/>
</dbReference>
<dbReference type="PROSITE" id="PS00061">
    <property type="entry name" value="ADH_SHORT"/>
    <property type="match status" value="1"/>
</dbReference>
<dbReference type="Proteomes" id="UP001519343">
    <property type="component" value="Unassembled WGS sequence"/>
</dbReference>
<dbReference type="Gene3D" id="3.40.50.720">
    <property type="entry name" value="NAD(P)-binding Rossmann-like Domain"/>
    <property type="match status" value="1"/>
</dbReference>
<dbReference type="PRINTS" id="PR00080">
    <property type="entry name" value="SDRFAMILY"/>
</dbReference>
<feature type="domain" description="Ketoreductase" evidence="3">
    <location>
        <begin position="10"/>
        <end position="188"/>
    </location>
</feature>